<feature type="region of interest" description="Disordered" evidence="1">
    <location>
        <begin position="1"/>
        <end position="45"/>
    </location>
</feature>
<dbReference type="Proteomes" id="UP000002059">
    <property type="component" value="Partially assembled WGS sequence"/>
</dbReference>
<gene>
    <name evidence="2" type="ORF">PAAG_03648</name>
</gene>
<dbReference type="KEGG" id="pbl:PAAG_03648"/>
<dbReference type="EMBL" id="KN293998">
    <property type="protein sequence ID" value="EEH41363.2"/>
    <property type="molecule type" value="Genomic_DNA"/>
</dbReference>
<feature type="compositionally biased region" description="Polar residues" evidence="1">
    <location>
        <begin position="1"/>
        <end position="11"/>
    </location>
</feature>
<proteinExistence type="predicted"/>
<protein>
    <submittedName>
        <fullName evidence="2">Uncharacterized protein</fullName>
    </submittedName>
</protein>
<organism evidence="2 3">
    <name type="scientific">Paracoccidioides lutzii (strain ATCC MYA-826 / Pb01)</name>
    <name type="common">Paracoccidioides brasiliensis</name>
    <dbReference type="NCBI Taxonomy" id="502779"/>
    <lineage>
        <taxon>Eukaryota</taxon>
        <taxon>Fungi</taxon>
        <taxon>Dikarya</taxon>
        <taxon>Ascomycota</taxon>
        <taxon>Pezizomycotina</taxon>
        <taxon>Eurotiomycetes</taxon>
        <taxon>Eurotiomycetidae</taxon>
        <taxon>Onygenales</taxon>
        <taxon>Ajellomycetaceae</taxon>
        <taxon>Paracoccidioides</taxon>
    </lineage>
</organism>
<name>C1GXS5_PARBA</name>
<accession>C1GXS5</accession>
<dbReference type="HOGENOM" id="CLU_1960250_0_0_1"/>
<evidence type="ECO:0000313" key="3">
    <source>
        <dbReference type="Proteomes" id="UP000002059"/>
    </source>
</evidence>
<dbReference type="AlphaFoldDB" id="C1GXS5"/>
<keyword evidence="3" id="KW-1185">Reference proteome</keyword>
<evidence type="ECO:0000313" key="2">
    <source>
        <dbReference type="EMBL" id="EEH41363.2"/>
    </source>
</evidence>
<dbReference type="VEuPathDB" id="FungiDB:PAAG_03648"/>
<reference evidence="2 3" key="1">
    <citation type="journal article" date="2011" name="PLoS Genet.">
        <title>Comparative genomic analysis of human fungal pathogens causing paracoccidioidomycosis.</title>
        <authorList>
            <person name="Desjardins C.A."/>
            <person name="Champion M.D."/>
            <person name="Holder J.W."/>
            <person name="Muszewska A."/>
            <person name="Goldberg J."/>
            <person name="Bailao A.M."/>
            <person name="Brigido M.M."/>
            <person name="Ferreira M.E."/>
            <person name="Garcia A.M."/>
            <person name="Grynberg M."/>
            <person name="Gujja S."/>
            <person name="Heiman D.I."/>
            <person name="Henn M.R."/>
            <person name="Kodira C.D."/>
            <person name="Leon-Narvaez H."/>
            <person name="Longo L.V."/>
            <person name="Ma L.J."/>
            <person name="Malavazi I."/>
            <person name="Matsuo A.L."/>
            <person name="Morais F.V."/>
            <person name="Pereira M."/>
            <person name="Rodriguez-Brito S."/>
            <person name="Sakthikumar S."/>
            <person name="Salem-Izacc S.M."/>
            <person name="Sykes S.M."/>
            <person name="Teixeira M.M."/>
            <person name="Vallejo M.C."/>
            <person name="Walter M.E."/>
            <person name="Yandava C."/>
            <person name="Young S."/>
            <person name="Zeng Q."/>
            <person name="Zucker J."/>
            <person name="Felipe M.S."/>
            <person name="Goldman G.H."/>
            <person name="Haas B.J."/>
            <person name="McEwen J.G."/>
            <person name="Nino-Vega G."/>
            <person name="Puccia R."/>
            <person name="San-Blas G."/>
            <person name="Soares C.M."/>
            <person name="Birren B.W."/>
            <person name="Cuomo C.A."/>
        </authorList>
    </citation>
    <scope>NUCLEOTIDE SEQUENCE [LARGE SCALE GENOMIC DNA]</scope>
    <source>
        <strain evidence="3">ATCC MYA-826 / Pb01</strain>
    </source>
</reference>
<evidence type="ECO:0000256" key="1">
    <source>
        <dbReference type="SAM" id="MobiDB-lite"/>
    </source>
</evidence>
<sequence>MGSNGSGLSTSPSPPFHEHSLRTTYARALQPQSPPNSREDKSYILCFDPGNNDRRRPFLHIGSDLSFPCGISLQNSNQKWGHLLREYRSSIEIPPSDKSTDSGCSTTSASLVVRRAKSRCPTFGLPSR</sequence>
<dbReference type="GeneID" id="9098158"/>
<dbReference type="RefSeq" id="XP_015702004.1">
    <property type="nucleotide sequence ID" value="XM_015845030.1"/>
</dbReference>